<dbReference type="GO" id="GO:0005615">
    <property type="term" value="C:extracellular space"/>
    <property type="evidence" value="ECO:0007669"/>
    <property type="project" value="TreeGrafter"/>
</dbReference>
<dbReference type="OrthoDB" id="5950222at2759"/>
<feature type="chain" id="PRO_5017856433" description="Tissue factor pathway inhibitor" evidence="13">
    <location>
        <begin position="24"/>
        <end position="246"/>
    </location>
</feature>
<keyword evidence="2" id="KW-0964">Secreted</keyword>
<dbReference type="PRINTS" id="PR00759">
    <property type="entry name" value="BASICPTASE"/>
</dbReference>
<dbReference type="AlphaFoldDB" id="A0A3Q0DE44"/>
<dbReference type="Proteomes" id="UP000189704">
    <property type="component" value="Unplaced"/>
</dbReference>
<dbReference type="CDD" id="cd22614">
    <property type="entry name" value="Kunitz_TFPI1_2-like"/>
    <property type="match status" value="1"/>
</dbReference>
<evidence type="ECO:0000313" key="15">
    <source>
        <dbReference type="Proteomes" id="UP000189704"/>
    </source>
</evidence>
<dbReference type="FunFam" id="4.10.410.10:FF:000012">
    <property type="entry name" value="Tissue factor pathway inhibitor"/>
    <property type="match status" value="1"/>
</dbReference>
<feature type="signal peptide" evidence="13">
    <location>
        <begin position="1"/>
        <end position="23"/>
    </location>
</feature>
<evidence type="ECO:0000256" key="9">
    <source>
        <dbReference type="ARBA" id="ARBA00023157"/>
    </source>
</evidence>
<dbReference type="PROSITE" id="PS00280">
    <property type="entry name" value="BPTI_KUNITZ_1"/>
    <property type="match status" value="2"/>
</dbReference>
<sequence length="246" mass="28257">MKKERVVWTSVCLLLSLASALNAGHEEDEEYISFTDIELPSTKPLHSFCGMKADDGPCKAMMRRFFFNIYSQQCEEFIYGGCEGNQNRFDSLEECEKTCIGDYPEKFTKAMLSKGKPDFCFLEEDPGICRGYFSRYFYNNQSQKCEEFKYGGCLGNRNNFESLKVCKIICENAWNDSQVNDYKTQSNVVNIVLIPKPTKDSRIFVTKEGTNDGWKNADHIYQVFLNAFCLHASMFFLGFDSILCVC</sequence>
<keyword evidence="8 13" id="KW-0094">Blood coagulation</keyword>
<keyword evidence="5 13" id="KW-0732">Signal</keyword>
<feature type="domain" description="BPTI/Kunitz inhibitor" evidence="14">
    <location>
        <begin position="120"/>
        <end position="170"/>
    </location>
</feature>
<comment type="function">
    <text evidence="11">Inhibits factor X (X(a)) directly and, in a Xa-dependent way, inhibits VIIa/tissue factor activity, presumably by forming a quaternary Xa/LACI/VIIa/TF complex. It possesses an antithrombotic action and also the ability to associate with lipoproteins in plasma.</text>
</comment>
<evidence type="ECO:0000256" key="3">
    <source>
        <dbReference type="ARBA" id="ARBA00022690"/>
    </source>
</evidence>
<dbReference type="InterPro" id="IPR050098">
    <property type="entry name" value="TFPI/VKTCI-like"/>
</dbReference>
<evidence type="ECO:0000256" key="8">
    <source>
        <dbReference type="ARBA" id="ARBA00023084"/>
    </source>
</evidence>
<dbReference type="InterPro" id="IPR002223">
    <property type="entry name" value="Kunitz_BPTI"/>
</dbReference>
<evidence type="ECO:0000256" key="6">
    <source>
        <dbReference type="ARBA" id="ARBA00022737"/>
    </source>
</evidence>
<dbReference type="STRING" id="1868482.ENSTSYP00000010368"/>
<dbReference type="GO" id="GO:0007596">
    <property type="term" value="P:blood coagulation"/>
    <property type="evidence" value="ECO:0007669"/>
    <property type="project" value="UniProtKB-UniRule"/>
</dbReference>
<protein>
    <recommendedName>
        <fullName evidence="12 13">Tissue factor pathway inhibitor</fullName>
    </recommendedName>
</protein>
<evidence type="ECO:0000259" key="14">
    <source>
        <dbReference type="PROSITE" id="PS50279"/>
    </source>
</evidence>
<dbReference type="CTD" id="7035"/>
<keyword evidence="10" id="KW-0325">Glycoprotein</keyword>
<dbReference type="PIRSF" id="PIRSF001620">
    <property type="entry name" value="TFPI"/>
    <property type="match status" value="1"/>
</dbReference>
<keyword evidence="9" id="KW-1015">Disulfide bond</keyword>
<keyword evidence="7 13" id="KW-0722">Serine protease inhibitor</keyword>
<evidence type="ECO:0000256" key="12">
    <source>
        <dbReference type="ARBA" id="ARBA00073658"/>
    </source>
</evidence>
<evidence type="ECO:0000256" key="11">
    <source>
        <dbReference type="ARBA" id="ARBA00057773"/>
    </source>
</evidence>
<reference evidence="16" key="1">
    <citation type="submission" date="2025-08" db="UniProtKB">
        <authorList>
            <consortium name="RefSeq"/>
        </authorList>
    </citation>
    <scope>IDENTIFICATION</scope>
</reference>
<evidence type="ECO:0000256" key="1">
    <source>
        <dbReference type="ARBA" id="ARBA00004613"/>
    </source>
</evidence>
<dbReference type="PROSITE" id="PS50279">
    <property type="entry name" value="BPTI_KUNITZ_2"/>
    <property type="match status" value="2"/>
</dbReference>
<dbReference type="InterPro" id="IPR036880">
    <property type="entry name" value="Kunitz_BPTI_sf"/>
</dbReference>
<keyword evidence="4 13" id="KW-0356">Hemostasis</keyword>
<dbReference type="FunFam" id="4.10.410.10:FF:000004">
    <property type="entry name" value="Tissue factor pathway inhibitor"/>
    <property type="match status" value="1"/>
</dbReference>
<evidence type="ECO:0000256" key="13">
    <source>
        <dbReference type="PIRNR" id="PIRNR001620"/>
    </source>
</evidence>
<gene>
    <name evidence="16" type="primary">TFPI</name>
</gene>
<dbReference type="CDD" id="cd22613">
    <property type="entry name" value="Kunitz_TFPI1_1-like"/>
    <property type="match status" value="1"/>
</dbReference>
<evidence type="ECO:0000256" key="7">
    <source>
        <dbReference type="ARBA" id="ARBA00022900"/>
    </source>
</evidence>
<name>A0A3Q0DE44_CARSF</name>
<evidence type="ECO:0000256" key="2">
    <source>
        <dbReference type="ARBA" id="ARBA00022525"/>
    </source>
</evidence>
<evidence type="ECO:0000256" key="5">
    <source>
        <dbReference type="ARBA" id="ARBA00022729"/>
    </source>
</evidence>
<evidence type="ECO:0000256" key="10">
    <source>
        <dbReference type="ARBA" id="ARBA00023180"/>
    </source>
</evidence>
<dbReference type="SUPFAM" id="SSF57362">
    <property type="entry name" value="BPTI-like"/>
    <property type="match status" value="2"/>
</dbReference>
<keyword evidence="6" id="KW-0677">Repeat</keyword>
<keyword evidence="15" id="KW-1185">Reference proteome</keyword>
<accession>A0A3Q0DE44</accession>
<dbReference type="InterPro" id="IPR020901">
    <property type="entry name" value="Prtase_inh_Kunz-CS"/>
</dbReference>
<comment type="subcellular location">
    <subcellularLocation>
        <location evidence="1 13">Secreted</location>
    </subcellularLocation>
</comment>
<organism evidence="15 16">
    <name type="scientific">Carlito syrichta</name>
    <name type="common">Philippine tarsier</name>
    <name type="synonym">Tarsius syrichta</name>
    <dbReference type="NCBI Taxonomy" id="1868482"/>
    <lineage>
        <taxon>Eukaryota</taxon>
        <taxon>Metazoa</taxon>
        <taxon>Chordata</taxon>
        <taxon>Craniata</taxon>
        <taxon>Vertebrata</taxon>
        <taxon>Euteleostomi</taxon>
        <taxon>Mammalia</taxon>
        <taxon>Eutheria</taxon>
        <taxon>Euarchontoglires</taxon>
        <taxon>Primates</taxon>
        <taxon>Haplorrhini</taxon>
        <taxon>Tarsiiformes</taxon>
        <taxon>Tarsiidae</taxon>
        <taxon>Carlito</taxon>
    </lineage>
</organism>
<dbReference type="Gene3D" id="4.10.410.10">
    <property type="entry name" value="Pancreatic trypsin inhibitor Kunitz domain"/>
    <property type="match status" value="2"/>
</dbReference>
<keyword evidence="3 13" id="KW-0646">Protease inhibitor</keyword>
<evidence type="ECO:0000256" key="4">
    <source>
        <dbReference type="ARBA" id="ARBA00022696"/>
    </source>
</evidence>
<dbReference type="GO" id="GO:0004867">
    <property type="term" value="F:serine-type endopeptidase inhibitor activity"/>
    <property type="evidence" value="ECO:0007669"/>
    <property type="project" value="UniProtKB-UniRule"/>
</dbReference>
<dbReference type="SMART" id="SM00131">
    <property type="entry name" value="KU"/>
    <property type="match status" value="2"/>
</dbReference>
<dbReference type="RefSeq" id="XP_021562549.1">
    <property type="nucleotide sequence ID" value="XM_021706874.1"/>
</dbReference>
<proteinExistence type="predicted"/>
<evidence type="ECO:0000313" key="16">
    <source>
        <dbReference type="RefSeq" id="XP_021562549.1"/>
    </source>
</evidence>
<dbReference type="InterPro" id="IPR008296">
    <property type="entry name" value="TFPI-like"/>
</dbReference>
<dbReference type="KEGG" id="csyr:103276413"/>
<feature type="domain" description="BPTI/Kunitz inhibitor" evidence="14">
    <location>
        <begin position="49"/>
        <end position="99"/>
    </location>
</feature>
<dbReference type="PANTHER" id="PTHR10083:SF328">
    <property type="entry name" value="TISSUE FACTOR PATHWAY INHIBITOR"/>
    <property type="match status" value="1"/>
</dbReference>
<dbReference type="GeneID" id="103276413"/>
<dbReference type="PANTHER" id="PTHR10083">
    <property type="entry name" value="KUNITZ-TYPE PROTEASE INHIBITOR-RELATED"/>
    <property type="match status" value="1"/>
</dbReference>
<dbReference type="Pfam" id="PF00014">
    <property type="entry name" value="Kunitz_BPTI"/>
    <property type="match status" value="2"/>
</dbReference>